<gene>
    <name evidence="2" type="ORF">BDP55DRAFT_729304</name>
</gene>
<dbReference type="Pfam" id="PF00653">
    <property type="entry name" value="BIR"/>
    <property type="match status" value="1"/>
</dbReference>
<evidence type="ECO:0000313" key="2">
    <source>
        <dbReference type="EMBL" id="KAK1675087.1"/>
    </source>
</evidence>
<comment type="caution">
    <text evidence="2">The sequence shown here is derived from an EMBL/GenBank/DDBJ whole genome shotgun (WGS) entry which is preliminary data.</text>
</comment>
<dbReference type="Proteomes" id="UP001224890">
    <property type="component" value="Unassembled WGS sequence"/>
</dbReference>
<dbReference type="GeneID" id="85464073"/>
<evidence type="ECO:0000313" key="3">
    <source>
        <dbReference type="Proteomes" id="UP001224890"/>
    </source>
</evidence>
<protein>
    <recommendedName>
        <fullName evidence="4">Baculoviral IAP repeat-containing protein 3</fullName>
    </recommendedName>
</protein>
<dbReference type="SUPFAM" id="SSF57924">
    <property type="entry name" value="Inhibitor of apoptosis (IAP) repeat"/>
    <property type="match status" value="1"/>
</dbReference>
<organism evidence="2 3">
    <name type="scientific">Colletotrichum godetiae</name>
    <dbReference type="NCBI Taxonomy" id="1209918"/>
    <lineage>
        <taxon>Eukaryota</taxon>
        <taxon>Fungi</taxon>
        <taxon>Dikarya</taxon>
        <taxon>Ascomycota</taxon>
        <taxon>Pezizomycotina</taxon>
        <taxon>Sordariomycetes</taxon>
        <taxon>Hypocreomycetidae</taxon>
        <taxon>Glomerellales</taxon>
        <taxon>Glomerellaceae</taxon>
        <taxon>Colletotrichum</taxon>
        <taxon>Colletotrichum acutatum species complex</taxon>
    </lineage>
</organism>
<sequence>MDEFCVRLLSYFDRGMDGKPGRWPHSLPSPEYMAGAGFRFQSDPKDKGDIVTCDFCRMQAWAWERKDDPFAHHKESKGCEFIDSDIFHQHHDSFLRKKSEGHKAADSLSSPPPTPTKKSHKPRRKLVLSPIVTVYDSVSTEEADRKTVNDNKPVEIAVSIGQTKIVIQVIDDSERGTKRIRLE</sequence>
<evidence type="ECO:0000256" key="1">
    <source>
        <dbReference type="SAM" id="MobiDB-lite"/>
    </source>
</evidence>
<dbReference type="RefSeq" id="XP_060429090.1">
    <property type="nucleotide sequence ID" value="XM_060579547.1"/>
</dbReference>
<dbReference type="Gene3D" id="1.10.1170.10">
    <property type="entry name" value="Inhibitor Of Apoptosis Protein (2mihbC-IAP-1), Chain A"/>
    <property type="match status" value="1"/>
</dbReference>
<dbReference type="InterPro" id="IPR001370">
    <property type="entry name" value="BIR_rpt"/>
</dbReference>
<accession>A0AAJ0AJL2</accession>
<dbReference type="PROSITE" id="PS50143">
    <property type="entry name" value="BIR_REPEAT_2"/>
    <property type="match status" value="1"/>
</dbReference>
<keyword evidence="3" id="KW-1185">Reference proteome</keyword>
<reference evidence="2" key="1">
    <citation type="submission" date="2021-06" db="EMBL/GenBank/DDBJ databases">
        <title>Comparative genomics, transcriptomics and evolutionary studies reveal genomic signatures of adaptation to plant cell wall in hemibiotrophic fungi.</title>
        <authorList>
            <consortium name="DOE Joint Genome Institute"/>
            <person name="Baroncelli R."/>
            <person name="Diaz J.F."/>
            <person name="Benocci T."/>
            <person name="Peng M."/>
            <person name="Battaglia E."/>
            <person name="Haridas S."/>
            <person name="Andreopoulos W."/>
            <person name="Labutti K."/>
            <person name="Pangilinan J."/>
            <person name="Floch G.L."/>
            <person name="Makela M.R."/>
            <person name="Henrissat B."/>
            <person name="Grigoriev I.V."/>
            <person name="Crouch J.A."/>
            <person name="De Vries R.P."/>
            <person name="Sukno S.A."/>
            <person name="Thon M.R."/>
        </authorList>
    </citation>
    <scope>NUCLEOTIDE SEQUENCE</scope>
    <source>
        <strain evidence="2">CBS 193.32</strain>
    </source>
</reference>
<dbReference type="EMBL" id="JAHMHR010000023">
    <property type="protein sequence ID" value="KAK1675087.1"/>
    <property type="molecule type" value="Genomic_DNA"/>
</dbReference>
<name>A0AAJ0AJL2_9PEZI</name>
<feature type="region of interest" description="Disordered" evidence="1">
    <location>
        <begin position="98"/>
        <end position="123"/>
    </location>
</feature>
<dbReference type="SMART" id="SM00238">
    <property type="entry name" value="BIR"/>
    <property type="match status" value="1"/>
</dbReference>
<proteinExistence type="predicted"/>
<dbReference type="AlphaFoldDB" id="A0AAJ0AJL2"/>
<evidence type="ECO:0008006" key="4">
    <source>
        <dbReference type="Google" id="ProtNLM"/>
    </source>
</evidence>